<gene>
    <name evidence="1" type="ORF">GC096_16225</name>
</gene>
<organism evidence="1 2">
    <name type="scientific">Paenibacillus plantarum</name>
    <dbReference type="NCBI Taxonomy" id="2654975"/>
    <lineage>
        <taxon>Bacteria</taxon>
        <taxon>Bacillati</taxon>
        <taxon>Bacillota</taxon>
        <taxon>Bacilli</taxon>
        <taxon>Bacillales</taxon>
        <taxon>Paenibacillaceae</taxon>
        <taxon>Paenibacillus</taxon>
    </lineage>
</organism>
<evidence type="ECO:0000313" key="1">
    <source>
        <dbReference type="EMBL" id="NOU65581.1"/>
    </source>
</evidence>
<reference evidence="1 2" key="1">
    <citation type="submission" date="2019-10" db="EMBL/GenBank/DDBJ databases">
        <title>Description of Paenibacillus humi sp. nov.</title>
        <authorList>
            <person name="Carlier A."/>
            <person name="Qi S."/>
        </authorList>
    </citation>
    <scope>NUCLEOTIDE SEQUENCE [LARGE SCALE GENOMIC DNA]</scope>
    <source>
        <strain evidence="1 2">LMG 31461</strain>
    </source>
</reference>
<evidence type="ECO:0000313" key="2">
    <source>
        <dbReference type="Proteomes" id="UP000653578"/>
    </source>
</evidence>
<dbReference type="EMBL" id="WHNY01000050">
    <property type="protein sequence ID" value="NOU65581.1"/>
    <property type="molecule type" value="Genomic_DNA"/>
</dbReference>
<protein>
    <submittedName>
        <fullName evidence="1">WYL domain-containing protein</fullName>
    </submittedName>
</protein>
<comment type="caution">
    <text evidence="1">The sequence shown here is derived from an EMBL/GenBank/DDBJ whole genome shotgun (WGS) entry which is preliminary data.</text>
</comment>
<dbReference type="Proteomes" id="UP000653578">
    <property type="component" value="Unassembled WGS sequence"/>
</dbReference>
<name>A0ABX1XC00_9BACL</name>
<sequence>MNLFEKIFNYQIISRLEDSGTFMVTSHERAWLKTMLGHPAADEAFTPDTLGKLRAILEQDPVMDTSDHLIEKARSREKQVYHSLLRTLRRLITERSGIRLTYEIKRGRIHADQSGLPYKLEYSMVKREWYLLWYDFRHHMIMRTKLDKITSITAEALQTMDADSIQVKIKSALDARKGEAVLEVVRDYNRELSRILYALSSFEKDVAYDTENDIYRVRVVILGDETEYLLSKIRFLGKRVRVIEGDFMKRRMLESATKALARYGVSSVDEEKEGAI</sequence>
<keyword evidence="2" id="KW-1185">Reference proteome</keyword>
<proteinExistence type="predicted"/>
<accession>A0ABX1XC00</accession>
<dbReference type="RefSeq" id="WP_171631611.1">
    <property type="nucleotide sequence ID" value="NZ_WHNY01000050.1"/>
</dbReference>
<dbReference type="PROSITE" id="PS52050">
    <property type="entry name" value="WYL"/>
    <property type="match status" value="1"/>
</dbReference>